<dbReference type="eggNOG" id="ENOG5032YPS">
    <property type="taxonomic scope" value="Bacteria"/>
</dbReference>
<reference evidence="2 3" key="1">
    <citation type="journal article" date="2010" name="Stand. Genomic Sci.">
        <title>Complete genome sequence of Conexibacter woesei type strain (ID131577).</title>
        <authorList>
            <person name="Pukall R."/>
            <person name="Lapidus A."/>
            <person name="Glavina Del Rio T."/>
            <person name="Copeland A."/>
            <person name="Tice H."/>
            <person name="Cheng J.-F."/>
            <person name="Lucas S."/>
            <person name="Chen F."/>
            <person name="Nolan M."/>
            <person name="Bruce D."/>
            <person name="Goodwin L."/>
            <person name="Pitluck S."/>
            <person name="Mavromatis K."/>
            <person name="Ivanova N."/>
            <person name="Ovchinnikova G."/>
            <person name="Pati A."/>
            <person name="Chen A."/>
            <person name="Palaniappan K."/>
            <person name="Land M."/>
            <person name="Hauser L."/>
            <person name="Chang Y.-J."/>
            <person name="Jeffries C.D."/>
            <person name="Chain P."/>
            <person name="Meincke L."/>
            <person name="Sims D."/>
            <person name="Brettin T."/>
            <person name="Detter J.C."/>
            <person name="Rohde M."/>
            <person name="Goeker M."/>
            <person name="Bristow J."/>
            <person name="Eisen J.A."/>
            <person name="Markowitz V."/>
            <person name="Kyrpides N.C."/>
            <person name="Klenk H.-P."/>
            <person name="Hugenholtz P."/>
        </authorList>
    </citation>
    <scope>NUCLEOTIDE SEQUENCE [LARGE SCALE GENOMIC DNA]</scope>
    <source>
        <strain evidence="3">DSM 14684 / CIP 108061 / JCM 11494 / NBRC 100937 / ID131577</strain>
    </source>
</reference>
<evidence type="ECO:0000313" key="3">
    <source>
        <dbReference type="Proteomes" id="UP000008229"/>
    </source>
</evidence>
<feature type="signal peptide" evidence="1">
    <location>
        <begin position="1"/>
        <end position="28"/>
    </location>
</feature>
<reference evidence="3" key="2">
    <citation type="submission" date="2010-01" db="EMBL/GenBank/DDBJ databases">
        <title>The complete genome of Conexibacter woesei DSM 14684.</title>
        <authorList>
            <consortium name="US DOE Joint Genome Institute (JGI-PGF)"/>
            <person name="Lucas S."/>
            <person name="Copeland A."/>
            <person name="Lapidus A."/>
            <person name="Glavina del Rio T."/>
            <person name="Dalin E."/>
            <person name="Tice H."/>
            <person name="Bruce D."/>
            <person name="Goodwin L."/>
            <person name="Pitluck S."/>
            <person name="Kyrpides N."/>
            <person name="Mavromatis K."/>
            <person name="Ivanova N."/>
            <person name="Mikhailova N."/>
            <person name="Chertkov O."/>
            <person name="Brettin T."/>
            <person name="Detter J.C."/>
            <person name="Han C."/>
            <person name="Larimer F."/>
            <person name="Land M."/>
            <person name="Hauser L."/>
            <person name="Markowitz V."/>
            <person name="Cheng J.-F."/>
            <person name="Hugenholtz P."/>
            <person name="Woyke T."/>
            <person name="Wu D."/>
            <person name="Pukall R."/>
            <person name="Steenblock K."/>
            <person name="Schneider S."/>
            <person name="Klenk H.-P."/>
            <person name="Eisen J.A."/>
        </authorList>
    </citation>
    <scope>NUCLEOTIDE SEQUENCE [LARGE SCALE GENOMIC DNA]</scope>
    <source>
        <strain evidence="3">DSM 14684 / CIP 108061 / JCM 11494 / NBRC 100937 / ID131577</strain>
    </source>
</reference>
<dbReference type="PROSITE" id="PS51257">
    <property type="entry name" value="PROKAR_LIPOPROTEIN"/>
    <property type="match status" value="1"/>
</dbReference>
<evidence type="ECO:0000256" key="1">
    <source>
        <dbReference type="SAM" id="SignalP"/>
    </source>
</evidence>
<sequence precursor="true">MRLHKKLLGAGVGALVAGCLGMSATATAAFPNFSDCPRGSLYCVDVQSTGGSMDIKGFRVPLGDSLNIRGGLVSPDGSQVVFTPPAGTNGFFSKSIQVPGGLLGIDFPLPGNAVRATAKLAGPPSAIKIGLDDFSLRMPMKLELRNPLIGPWCQIGSDRNPVTVNLHIARFGTPDFPAGGGLLLYGNTHVDSTFSIPGASNCGLTLGLIDALVNAKLRLPSSSGNNTITIDNNFGFVPGS</sequence>
<dbReference type="Proteomes" id="UP000008229">
    <property type="component" value="Chromosome"/>
</dbReference>
<proteinExistence type="predicted"/>
<dbReference type="OrthoDB" id="4461339at2"/>
<keyword evidence="3" id="KW-1185">Reference proteome</keyword>
<evidence type="ECO:0000313" key="2">
    <source>
        <dbReference type="EMBL" id="ADB53755.1"/>
    </source>
</evidence>
<protein>
    <recommendedName>
        <fullName evidence="4">Secreted protein</fullName>
    </recommendedName>
</protein>
<accession>D3FFG2</accession>
<feature type="chain" id="PRO_5003044218" description="Secreted protein" evidence="1">
    <location>
        <begin position="29"/>
        <end position="240"/>
    </location>
</feature>
<dbReference type="EMBL" id="CP001854">
    <property type="protein sequence ID" value="ADB53755.1"/>
    <property type="molecule type" value="Genomic_DNA"/>
</dbReference>
<gene>
    <name evidence="2" type="ordered locus">Cwoe_5350</name>
</gene>
<dbReference type="AlphaFoldDB" id="D3FFG2"/>
<dbReference type="RefSeq" id="WP_012936806.1">
    <property type="nucleotide sequence ID" value="NC_013739.1"/>
</dbReference>
<organism evidence="2 3">
    <name type="scientific">Conexibacter woesei (strain DSM 14684 / CCUG 47730 / CIP 108061 / JCM 11494 / NBRC 100937 / ID131577)</name>
    <dbReference type="NCBI Taxonomy" id="469383"/>
    <lineage>
        <taxon>Bacteria</taxon>
        <taxon>Bacillati</taxon>
        <taxon>Actinomycetota</taxon>
        <taxon>Thermoleophilia</taxon>
        <taxon>Solirubrobacterales</taxon>
        <taxon>Conexibacteraceae</taxon>
        <taxon>Conexibacter</taxon>
    </lineage>
</organism>
<keyword evidence="1" id="KW-0732">Signal</keyword>
<dbReference type="KEGG" id="cwo:Cwoe_5350"/>
<name>D3FFG2_CONWI</name>
<evidence type="ECO:0008006" key="4">
    <source>
        <dbReference type="Google" id="ProtNLM"/>
    </source>
</evidence>
<dbReference type="HOGENOM" id="CLU_1154873_0_0_11"/>